<keyword evidence="8" id="KW-1185">Reference proteome</keyword>
<dbReference type="GO" id="GO:0005254">
    <property type="term" value="F:chloride channel activity"/>
    <property type="evidence" value="ECO:0007669"/>
    <property type="project" value="TreeGrafter"/>
</dbReference>
<sequence>MIMMFACAFPLAFVFAAINNLTEIRTDALKLLVVFKRPVPRAAATMGAWLNIFQVLWSSNFPVYPSIMHFTDNWQIQSVITNVLSKTLFYIYFISLSQ</sequence>
<keyword evidence="3" id="KW-1133">Transmembrane helix</keyword>
<feature type="signal peptide" evidence="5">
    <location>
        <begin position="1"/>
        <end position="16"/>
    </location>
</feature>
<evidence type="ECO:0000313" key="7">
    <source>
        <dbReference type="EMBL" id="GKV35704.1"/>
    </source>
</evidence>
<evidence type="ECO:0000256" key="4">
    <source>
        <dbReference type="ARBA" id="ARBA00023136"/>
    </source>
</evidence>
<dbReference type="InterPro" id="IPR049452">
    <property type="entry name" value="Anoctamin_TM"/>
</dbReference>
<feature type="chain" id="PRO_5043764258" description="Anoctamin transmembrane domain-containing protein" evidence="5">
    <location>
        <begin position="17"/>
        <end position="98"/>
    </location>
</feature>
<feature type="domain" description="Anoctamin transmembrane" evidence="6">
    <location>
        <begin position="1"/>
        <end position="78"/>
    </location>
</feature>
<proteinExistence type="predicted"/>
<comment type="caution">
    <text evidence="7">The sequence shown here is derived from an EMBL/GenBank/DDBJ whole genome shotgun (WGS) entry which is preliminary data.</text>
</comment>
<protein>
    <recommendedName>
        <fullName evidence="6">Anoctamin transmembrane domain-containing protein</fullName>
    </recommendedName>
</protein>
<evidence type="ECO:0000313" key="8">
    <source>
        <dbReference type="Proteomes" id="UP001054252"/>
    </source>
</evidence>
<keyword evidence="5" id="KW-0732">Signal</keyword>
<dbReference type="EMBL" id="BPVZ01000112">
    <property type="protein sequence ID" value="GKV35704.1"/>
    <property type="molecule type" value="Genomic_DNA"/>
</dbReference>
<keyword evidence="4" id="KW-0472">Membrane</keyword>
<dbReference type="AlphaFoldDB" id="A0AAV5LEM9"/>
<dbReference type="Pfam" id="PF04547">
    <property type="entry name" value="Anoctamin"/>
    <property type="match status" value="1"/>
</dbReference>
<dbReference type="GO" id="GO:0016020">
    <property type="term" value="C:membrane"/>
    <property type="evidence" value="ECO:0007669"/>
    <property type="project" value="UniProtKB-SubCell"/>
</dbReference>
<evidence type="ECO:0000256" key="5">
    <source>
        <dbReference type="SAM" id="SignalP"/>
    </source>
</evidence>
<reference evidence="7 8" key="1">
    <citation type="journal article" date="2021" name="Commun. Biol.">
        <title>The genome of Shorea leprosula (Dipterocarpaceae) highlights the ecological relevance of drought in aseasonal tropical rainforests.</title>
        <authorList>
            <person name="Ng K.K.S."/>
            <person name="Kobayashi M.J."/>
            <person name="Fawcett J.A."/>
            <person name="Hatakeyama M."/>
            <person name="Paape T."/>
            <person name="Ng C.H."/>
            <person name="Ang C.C."/>
            <person name="Tnah L.H."/>
            <person name="Lee C.T."/>
            <person name="Nishiyama T."/>
            <person name="Sese J."/>
            <person name="O'Brien M.J."/>
            <person name="Copetti D."/>
            <person name="Mohd Noor M.I."/>
            <person name="Ong R.C."/>
            <person name="Putra M."/>
            <person name="Sireger I.Z."/>
            <person name="Indrioko S."/>
            <person name="Kosugi Y."/>
            <person name="Izuno A."/>
            <person name="Isagi Y."/>
            <person name="Lee S.L."/>
            <person name="Shimizu K.K."/>
        </authorList>
    </citation>
    <scope>NUCLEOTIDE SEQUENCE [LARGE SCALE GENOMIC DNA]</scope>
    <source>
        <strain evidence="7">214</strain>
    </source>
</reference>
<gene>
    <name evidence="7" type="ORF">SLEP1_g43936</name>
</gene>
<name>A0AAV5LEM9_9ROSI</name>
<dbReference type="InterPro" id="IPR007632">
    <property type="entry name" value="Anoctamin"/>
</dbReference>
<dbReference type="Proteomes" id="UP001054252">
    <property type="component" value="Unassembled WGS sequence"/>
</dbReference>
<evidence type="ECO:0000256" key="2">
    <source>
        <dbReference type="ARBA" id="ARBA00022692"/>
    </source>
</evidence>
<organism evidence="7 8">
    <name type="scientific">Rubroshorea leprosula</name>
    <dbReference type="NCBI Taxonomy" id="152421"/>
    <lineage>
        <taxon>Eukaryota</taxon>
        <taxon>Viridiplantae</taxon>
        <taxon>Streptophyta</taxon>
        <taxon>Embryophyta</taxon>
        <taxon>Tracheophyta</taxon>
        <taxon>Spermatophyta</taxon>
        <taxon>Magnoliopsida</taxon>
        <taxon>eudicotyledons</taxon>
        <taxon>Gunneridae</taxon>
        <taxon>Pentapetalae</taxon>
        <taxon>rosids</taxon>
        <taxon>malvids</taxon>
        <taxon>Malvales</taxon>
        <taxon>Dipterocarpaceae</taxon>
        <taxon>Rubroshorea</taxon>
    </lineage>
</organism>
<evidence type="ECO:0000256" key="3">
    <source>
        <dbReference type="ARBA" id="ARBA00022989"/>
    </source>
</evidence>
<dbReference type="PANTHER" id="PTHR12308">
    <property type="entry name" value="ANOCTAMIN"/>
    <property type="match status" value="1"/>
</dbReference>
<keyword evidence="2" id="KW-0812">Transmembrane</keyword>
<dbReference type="PANTHER" id="PTHR12308:SF73">
    <property type="entry name" value="ANOCTAMIN"/>
    <property type="match status" value="1"/>
</dbReference>
<evidence type="ECO:0000259" key="6">
    <source>
        <dbReference type="Pfam" id="PF04547"/>
    </source>
</evidence>
<comment type="subcellular location">
    <subcellularLocation>
        <location evidence="1">Membrane</location>
        <topology evidence="1">Multi-pass membrane protein</topology>
    </subcellularLocation>
</comment>
<evidence type="ECO:0000256" key="1">
    <source>
        <dbReference type="ARBA" id="ARBA00004141"/>
    </source>
</evidence>
<accession>A0AAV5LEM9</accession>